<feature type="compositionally biased region" description="Polar residues" evidence="1">
    <location>
        <begin position="10"/>
        <end position="35"/>
    </location>
</feature>
<gene>
    <name evidence="2" type="ORF">EJ05DRAFT_56488</name>
</gene>
<feature type="compositionally biased region" description="Low complexity" evidence="1">
    <location>
        <begin position="113"/>
        <end position="129"/>
    </location>
</feature>
<feature type="region of interest" description="Disordered" evidence="1">
    <location>
        <begin position="113"/>
        <end position="138"/>
    </location>
</feature>
<feature type="region of interest" description="Disordered" evidence="1">
    <location>
        <begin position="377"/>
        <end position="396"/>
    </location>
</feature>
<proteinExistence type="predicted"/>
<dbReference type="RefSeq" id="XP_033599576.1">
    <property type="nucleotide sequence ID" value="XM_033749758.1"/>
</dbReference>
<protein>
    <submittedName>
        <fullName evidence="2">Uncharacterized protein</fullName>
    </submittedName>
</protein>
<dbReference type="Proteomes" id="UP000799437">
    <property type="component" value="Unassembled WGS sequence"/>
</dbReference>
<keyword evidence="3" id="KW-1185">Reference proteome</keyword>
<accession>A0A6A6W3I1</accession>
<evidence type="ECO:0000256" key="1">
    <source>
        <dbReference type="SAM" id="MobiDB-lite"/>
    </source>
</evidence>
<dbReference type="AlphaFoldDB" id="A0A6A6W3I1"/>
<dbReference type="GeneID" id="54490812"/>
<dbReference type="OrthoDB" id="5552418at2759"/>
<dbReference type="EMBL" id="ML996574">
    <property type="protein sequence ID" value="KAF2757125.1"/>
    <property type="molecule type" value="Genomic_DNA"/>
</dbReference>
<name>A0A6A6W3I1_9PEZI</name>
<evidence type="ECO:0000313" key="3">
    <source>
        <dbReference type="Proteomes" id="UP000799437"/>
    </source>
</evidence>
<evidence type="ECO:0000313" key="2">
    <source>
        <dbReference type="EMBL" id="KAF2757125.1"/>
    </source>
</evidence>
<sequence>MDGNDRRQRQSNTQGYQTQTQSIQTNTRYSPSSSAEGHRQAPLNAHPSTSAPGTGRGTDATSYNYTYGGEGAQYVRQQMQTGTLQYPADCSADSHRPSQQYSQYGSNIMYGVQHQQPAQQQQQPSQHSPYEPVQQYQPRQSAAIEVLTSQFGVPQHYYVGSEAGTTNVPAAAMGAPNVSTQYSGMSYTAPQNPLHRDHLGPSFVPGMADSAHPSSTGAYGQQSYSSHGSSSVDQAYSKYQTVLKQTFSQIGEGKLHEAGVSLIEISDWLLTNAEGLVRDEQSMHAERLKLWEDFNHCWLTALQRQKEITEESLESGQRPRPTQTLMGYDQLENLGRELVRLCDLMEKHGLVDYQMGVWEEEIISMLTACLDLIEDQPRGSTGSTARGSIPPTSRRR</sequence>
<feature type="region of interest" description="Disordered" evidence="1">
    <location>
        <begin position="1"/>
        <end position="64"/>
    </location>
</feature>
<organism evidence="2 3">
    <name type="scientific">Pseudovirgaria hyperparasitica</name>
    <dbReference type="NCBI Taxonomy" id="470096"/>
    <lineage>
        <taxon>Eukaryota</taxon>
        <taxon>Fungi</taxon>
        <taxon>Dikarya</taxon>
        <taxon>Ascomycota</taxon>
        <taxon>Pezizomycotina</taxon>
        <taxon>Dothideomycetes</taxon>
        <taxon>Dothideomycetes incertae sedis</taxon>
        <taxon>Acrospermales</taxon>
        <taxon>Acrospermaceae</taxon>
        <taxon>Pseudovirgaria</taxon>
    </lineage>
</organism>
<reference evidence="2" key="1">
    <citation type="journal article" date="2020" name="Stud. Mycol.">
        <title>101 Dothideomycetes genomes: a test case for predicting lifestyles and emergence of pathogens.</title>
        <authorList>
            <person name="Haridas S."/>
            <person name="Albert R."/>
            <person name="Binder M."/>
            <person name="Bloem J."/>
            <person name="Labutti K."/>
            <person name="Salamov A."/>
            <person name="Andreopoulos B."/>
            <person name="Baker S."/>
            <person name="Barry K."/>
            <person name="Bills G."/>
            <person name="Bluhm B."/>
            <person name="Cannon C."/>
            <person name="Castanera R."/>
            <person name="Culley D."/>
            <person name="Daum C."/>
            <person name="Ezra D."/>
            <person name="Gonzalez J."/>
            <person name="Henrissat B."/>
            <person name="Kuo A."/>
            <person name="Liang C."/>
            <person name="Lipzen A."/>
            <person name="Lutzoni F."/>
            <person name="Magnuson J."/>
            <person name="Mondo S."/>
            <person name="Nolan M."/>
            <person name="Ohm R."/>
            <person name="Pangilinan J."/>
            <person name="Park H.-J."/>
            <person name="Ramirez L."/>
            <person name="Alfaro M."/>
            <person name="Sun H."/>
            <person name="Tritt A."/>
            <person name="Yoshinaga Y."/>
            <person name="Zwiers L.-H."/>
            <person name="Turgeon B."/>
            <person name="Goodwin S."/>
            <person name="Spatafora J."/>
            <person name="Crous P."/>
            <person name="Grigoriev I."/>
        </authorList>
    </citation>
    <scope>NUCLEOTIDE SEQUENCE</scope>
    <source>
        <strain evidence="2">CBS 121739</strain>
    </source>
</reference>